<sequence>MTRPHVLVLQHVPWERPAVLGEVLTATGIDWTLDTIVERRELPPAREITGFDGLVLLGGPMGALDVEEHPGLGLEAQLVRDAAVLGIPVFGVCLGHQLIATALGATLHSAAAHEVGVGDVELLTESELGMRGERLPVLHWHGDVVDAPYGATVLASSPSTPNQAFRIEDRVFTTQFHLEVDPPMLDRWLAEPLMLRDLPFIAGTAEDAADRLRSEVAAVAGPMREAGERLFGAFADAVLRRTSVDPSLR</sequence>
<dbReference type="InterPro" id="IPR017926">
    <property type="entry name" value="GATASE"/>
</dbReference>
<comment type="caution">
    <text evidence="2">The sequence shown here is derived from an EMBL/GenBank/DDBJ whole genome shotgun (WGS) entry which is preliminary data.</text>
</comment>
<dbReference type="PROSITE" id="PS51273">
    <property type="entry name" value="GATASE_TYPE_1"/>
    <property type="match status" value="1"/>
</dbReference>
<keyword evidence="3" id="KW-1185">Reference proteome</keyword>
<dbReference type="GO" id="GO:0005829">
    <property type="term" value="C:cytosol"/>
    <property type="evidence" value="ECO:0007669"/>
    <property type="project" value="TreeGrafter"/>
</dbReference>
<name>A0A3N2BZ53_9MICO</name>
<dbReference type="EMBL" id="RKHL01000001">
    <property type="protein sequence ID" value="ROR80517.1"/>
    <property type="molecule type" value="Genomic_DNA"/>
</dbReference>
<feature type="domain" description="Glutamine amidotransferase" evidence="1">
    <location>
        <begin position="47"/>
        <end position="182"/>
    </location>
</feature>
<dbReference type="Proteomes" id="UP000266915">
    <property type="component" value="Unassembled WGS sequence"/>
</dbReference>
<accession>A0A3N2BZ53</accession>
<dbReference type="PANTHER" id="PTHR42695">
    <property type="entry name" value="GLUTAMINE AMIDOTRANSFERASE YLR126C-RELATED"/>
    <property type="match status" value="1"/>
</dbReference>
<dbReference type="InterPro" id="IPR044992">
    <property type="entry name" value="ChyE-like"/>
</dbReference>
<evidence type="ECO:0000259" key="1">
    <source>
        <dbReference type="Pfam" id="PF00117"/>
    </source>
</evidence>
<dbReference type="InterPro" id="IPR029062">
    <property type="entry name" value="Class_I_gatase-like"/>
</dbReference>
<dbReference type="PANTHER" id="PTHR42695:SF5">
    <property type="entry name" value="GLUTAMINE AMIDOTRANSFERASE YLR126C-RELATED"/>
    <property type="match status" value="1"/>
</dbReference>
<dbReference type="AlphaFoldDB" id="A0A3N2BZ53"/>
<dbReference type="RefSeq" id="WP_085511984.1">
    <property type="nucleotide sequence ID" value="NZ_FXAP01000003.1"/>
</dbReference>
<gene>
    <name evidence="2" type="ORF">EDD42_0558</name>
</gene>
<protein>
    <submittedName>
        <fullName evidence="2">GMP synthase (Glutamine-hydrolysing)</fullName>
    </submittedName>
</protein>
<evidence type="ECO:0000313" key="3">
    <source>
        <dbReference type="Proteomes" id="UP000266915"/>
    </source>
</evidence>
<evidence type="ECO:0000313" key="2">
    <source>
        <dbReference type="EMBL" id="ROR80517.1"/>
    </source>
</evidence>
<proteinExistence type="predicted"/>
<dbReference type="Pfam" id="PF00117">
    <property type="entry name" value="GATase"/>
    <property type="match status" value="1"/>
</dbReference>
<dbReference type="Gene3D" id="3.40.50.880">
    <property type="match status" value="1"/>
</dbReference>
<dbReference type="SUPFAM" id="SSF52317">
    <property type="entry name" value="Class I glutamine amidotransferase-like"/>
    <property type="match status" value="1"/>
</dbReference>
<dbReference type="CDD" id="cd01741">
    <property type="entry name" value="GATase1_1"/>
    <property type="match status" value="1"/>
</dbReference>
<reference evidence="2 3" key="1">
    <citation type="submission" date="2018-11" db="EMBL/GenBank/DDBJ databases">
        <title>Sequencing the genomes of 1000 actinobacteria strains.</title>
        <authorList>
            <person name="Klenk H.-P."/>
        </authorList>
    </citation>
    <scope>NUCLEOTIDE SEQUENCE [LARGE SCALE GENOMIC DNA]</scope>
    <source>
        <strain evidence="2 3">DSM 14012</strain>
    </source>
</reference>
<organism evidence="2 3">
    <name type="scientific">Plantibacter flavus</name>
    <dbReference type="NCBI Taxonomy" id="150123"/>
    <lineage>
        <taxon>Bacteria</taxon>
        <taxon>Bacillati</taxon>
        <taxon>Actinomycetota</taxon>
        <taxon>Actinomycetes</taxon>
        <taxon>Micrococcales</taxon>
        <taxon>Microbacteriaceae</taxon>
        <taxon>Plantibacter</taxon>
    </lineage>
</organism>